<dbReference type="PANTHER" id="PTHR11548:SF2">
    <property type="entry name" value="THYMIDYLATE SYNTHASE"/>
    <property type="match status" value="1"/>
</dbReference>
<comment type="similarity">
    <text evidence="3">Belongs to the thymidylate synthase family.</text>
</comment>
<dbReference type="EMBL" id="JAINUF010000002">
    <property type="protein sequence ID" value="KAJ8376714.1"/>
    <property type="molecule type" value="Genomic_DNA"/>
</dbReference>
<evidence type="ECO:0000256" key="4">
    <source>
        <dbReference type="ARBA" id="ARBA00011947"/>
    </source>
</evidence>
<keyword evidence="15" id="KW-1185">Reference proteome</keyword>
<comment type="cofactor">
    <cofactor evidence="1">
        <name>a divalent metal cation</name>
        <dbReference type="ChEBI" id="CHEBI:60240"/>
    </cofactor>
</comment>
<evidence type="ECO:0000256" key="11">
    <source>
        <dbReference type="ARBA" id="ARBA00056634"/>
    </source>
</evidence>
<dbReference type="OrthoDB" id="10061326at2759"/>
<dbReference type="EC" id="2.1.1.45" evidence="4"/>
<evidence type="ECO:0000256" key="1">
    <source>
        <dbReference type="ARBA" id="ARBA00001968"/>
    </source>
</evidence>
<evidence type="ECO:0000256" key="5">
    <source>
        <dbReference type="ARBA" id="ARBA00015931"/>
    </source>
</evidence>
<reference evidence="14" key="1">
    <citation type="journal article" date="2023" name="Science">
        <title>Genome structures resolve the early diversification of teleost fishes.</title>
        <authorList>
            <person name="Parey E."/>
            <person name="Louis A."/>
            <person name="Montfort J."/>
            <person name="Bouchez O."/>
            <person name="Roques C."/>
            <person name="Iampietro C."/>
            <person name="Lluch J."/>
            <person name="Castinel A."/>
            <person name="Donnadieu C."/>
            <person name="Desvignes T."/>
            <person name="Floi Bucao C."/>
            <person name="Jouanno E."/>
            <person name="Wen M."/>
            <person name="Mejri S."/>
            <person name="Dirks R."/>
            <person name="Jansen H."/>
            <person name="Henkel C."/>
            <person name="Chen W.J."/>
            <person name="Zahm M."/>
            <person name="Cabau C."/>
            <person name="Klopp C."/>
            <person name="Thompson A.W."/>
            <person name="Robinson-Rechavi M."/>
            <person name="Braasch I."/>
            <person name="Lecointre G."/>
            <person name="Bobe J."/>
            <person name="Postlethwait J.H."/>
            <person name="Berthelot C."/>
            <person name="Roest Crollius H."/>
            <person name="Guiguen Y."/>
        </authorList>
    </citation>
    <scope>NUCLEOTIDE SEQUENCE</scope>
    <source>
        <strain evidence="14">WJC10195</strain>
    </source>
</reference>
<evidence type="ECO:0000259" key="13">
    <source>
        <dbReference type="Pfam" id="PF13359"/>
    </source>
</evidence>
<evidence type="ECO:0000313" key="14">
    <source>
        <dbReference type="EMBL" id="KAJ8376714.1"/>
    </source>
</evidence>
<dbReference type="GO" id="GO:0032259">
    <property type="term" value="P:methylation"/>
    <property type="evidence" value="ECO:0007669"/>
    <property type="project" value="UniProtKB-KW"/>
</dbReference>
<dbReference type="GO" id="GO:0005739">
    <property type="term" value="C:mitochondrion"/>
    <property type="evidence" value="ECO:0007669"/>
    <property type="project" value="TreeGrafter"/>
</dbReference>
<dbReference type="Gene3D" id="3.30.572.10">
    <property type="entry name" value="Thymidylate synthase/dCMP hydroxymethylase domain"/>
    <property type="match status" value="2"/>
</dbReference>
<comment type="catalytic activity">
    <reaction evidence="10">
        <text>dUMP + (6R)-5,10-methylene-5,6,7,8-tetrahydrofolate = 7,8-dihydrofolate + dTMP</text>
        <dbReference type="Rhea" id="RHEA:12104"/>
        <dbReference type="ChEBI" id="CHEBI:15636"/>
        <dbReference type="ChEBI" id="CHEBI:57451"/>
        <dbReference type="ChEBI" id="CHEBI:63528"/>
        <dbReference type="ChEBI" id="CHEBI:246422"/>
        <dbReference type="EC" id="2.1.1.45"/>
    </reaction>
    <physiologicalReaction direction="left-to-right" evidence="10">
        <dbReference type="Rhea" id="RHEA:12105"/>
    </physiologicalReaction>
</comment>
<evidence type="ECO:0000256" key="2">
    <source>
        <dbReference type="ARBA" id="ARBA00004992"/>
    </source>
</evidence>
<accession>A0A9Q1G742</accession>
<dbReference type="GO" id="GO:0004799">
    <property type="term" value="F:thymidylate synthase activity"/>
    <property type="evidence" value="ECO:0007669"/>
    <property type="project" value="UniProtKB-EC"/>
</dbReference>
<dbReference type="Proteomes" id="UP001152622">
    <property type="component" value="Chromosome 2"/>
</dbReference>
<dbReference type="Pfam" id="PF13359">
    <property type="entry name" value="DDE_Tnp_4"/>
    <property type="match status" value="1"/>
</dbReference>
<evidence type="ECO:0000256" key="10">
    <source>
        <dbReference type="ARBA" id="ARBA00050752"/>
    </source>
</evidence>
<keyword evidence="8" id="KW-0479">Metal-binding</keyword>
<dbReference type="GO" id="GO:0005829">
    <property type="term" value="C:cytosol"/>
    <property type="evidence" value="ECO:0007669"/>
    <property type="project" value="TreeGrafter"/>
</dbReference>
<evidence type="ECO:0000256" key="9">
    <source>
        <dbReference type="ARBA" id="ARBA00022727"/>
    </source>
</evidence>
<organism evidence="14 15">
    <name type="scientific">Synaphobranchus kaupii</name>
    <name type="common">Kaup's arrowtooth eel</name>
    <dbReference type="NCBI Taxonomy" id="118154"/>
    <lineage>
        <taxon>Eukaryota</taxon>
        <taxon>Metazoa</taxon>
        <taxon>Chordata</taxon>
        <taxon>Craniata</taxon>
        <taxon>Vertebrata</taxon>
        <taxon>Euteleostomi</taxon>
        <taxon>Actinopterygii</taxon>
        <taxon>Neopterygii</taxon>
        <taxon>Teleostei</taxon>
        <taxon>Anguilliformes</taxon>
        <taxon>Synaphobranchidae</taxon>
        <taxon>Synaphobranchus</taxon>
    </lineage>
</organism>
<gene>
    <name evidence="14" type="ORF">SKAU_G00072940</name>
</gene>
<dbReference type="CDD" id="cd00351">
    <property type="entry name" value="TS_Pyrimidine_HMase"/>
    <property type="match status" value="1"/>
</dbReference>
<dbReference type="InterPro" id="IPR036926">
    <property type="entry name" value="Thymidate_synth/dCMP_Mease_sf"/>
</dbReference>
<dbReference type="GO" id="GO:0046653">
    <property type="term" value="P:tetrahydrofolate metabolic process"/>
    <property type="evidence" value="ECO:0007669"/>
    <property type="project" value="UniProtKB-ARBA"/>
</dbReference>
<evidence type="ECO:0000259" key="12">
    <source>
        <dbReference type="Pfam" id="PF00303"/>
    </source>
</evidence>
<dbReference type="InterPro" id="IPR023451">
    <property type="entry name" value="Thymidate_synth/dCMP_Mease_dom"/>
</dbReference>
<keyword evidence="6" id="KW-0489">Methyltransferase</keyword>
<keyword evidence="9" id="KW-0545">Nucleotide biosynthesis</keyword>
<dbReference type="PRINTS" id="PR00108">
    <property type="entry name" value="THYMDSNTHASE"/>
</dbReference>
<dbReference type="InterPro" id="IPR000398">
    <property type="entry name" value="Thymidylate_synthase"/>
</dbReference>
<dbReference type="GO" id="GO:0006231">
    <property type="term" value="P:dTMP biosynthetic process"/>
    <property type="evidence" value="ECO:0007669"/>
    <property type="project" value="InterPro"/>
</dbReference>
<dbReference type="SUPFAM" id="SSF55831">
    <property type="entry name" value="Thymidylate synthase/dCMP hydroxymethylase"/>
    <property type="match status" value="1"/>
</dbReference>
<dbReference type="AlphaFoldDB" id="A0A9Q1G742"/>
<comment type="caution">
    <text evidence="14">The sequence shown here is derived from an EMBL/GenBank/DDBJ whole genome shotgun (WGS) entry which is preliminary data.</text>
</comment>
<evidence type="ECO:0000256" key="8">
    <source>
        <dbReference type="ARBA" id="ARBA00022723"/>
    </source>
</evidence>
<dbReference type="NCBIfam" id="TIGR03284">
    <property type="entry name" value="thym_sym"/>
    <property type="match status" value="1"/>
</dbReference>
<dbReference type="FunFam" id="3.30.572.10:FF:000007">
    <property type="entry name" value="thymidylate synthase isoform X2"/>
    <property type="match status" value="1"/>
</dbReference>
<dbReference type="GO" id="GO:0046872">
    <property type="term" value="F:metal ion binding"/>
    <property type="evidence" value="ECO:0007669"/>
    <property type="project" value="UniProtKB-KW"/>
</dbReference>
<dbReference type="InterPro" id="IPR045097">
    <property type="entry name" value="Thymidate_synth/dCMP_Mease"/>
</dbReference>
<evidence type="ECO:0000256" key="7">
    <source>
        <dbReference type="ARBA" id="ARBA00022679"/>
    </source>
</evidence>
<dbReference type="PANTHER" id="PTHR11548">
    <property type="entry name" value="THYMIDYLATE SYNTHASE 1"/>
    <property type="match status" value="1"/>
</dbReference>
<keyword evidence="7" id="KW-0808">Transferase</keyword>
<evidence type="ECO:0000313" key="15">
    <source>
        <dbReference type="Proteomes" id="UP001152622"/>
    </source>
</evidence>
<comment type="function">
    <text evidence="11">Catalyzes the reductive methylation of 2'-deoxyuridine 5'-monophosphate (dUMP) to thymidine 5'-monophosphate (dTMP), using the cosubstrate, 5,10- methylenetetrahydrofolate (CH2H4folate) as a 1-carbon donor and reductant and contributes to the de novo mitochondrial thymidylate biosynthesis pathway.</text>
</comment>
<name>A0A9Q1G742_SYNKA</name>
<dbReference type="Pfam" id="PF00303">
    <property type="entry name" value="Thymidylat_synt"/>
    <property type="match status" value="1"/>
</dbReference>
<sequence length="603" mass="68115">MMNKLRELGVQEITLRGLLNMSERAQPLRQLGEFHRLVQELRLDGHRFQRYFRLDCEQFDQLLATVEPLIARADTTYRQAIPPAGRLAICLRFLATGDSYRSIASSYRTGISTVASIVPSVARAIWSSLVADYMPVPREEDWCVIAEGFRQCWNFPNCVGSIDGKHMVIQAPPNSGSAYHNYKGTFSIVLLAVVDARCLFRVVDVGAYGRQSDGGTLANSAFGKALVAGTLNLPGDHLLPGAEHLGAQPHVFVADEAFPLQRHLMRPFPGSNLPHTKRVFNYRLSRARMAVECTFGILAAQWRLYRRVVCLTPRNVEACVKATCVLHNFLRWTTRDQASPLPDHVREGREAQPPGGMLHLHRVGSNNATREAMRVRETYTSYFSSEDQFPLLTTKRVFWKAIVEELLWFVKGSTNAKELSEKGVKIWNANGSRDFLDKGGFTTREEGDLGPVYGFQWRHFGAEYKDMHTDYTVQVDQLKKVIDTIKGALPPCQAPCEFEFEFDVRNGELSCLLYQRSGDMGLGVPFNIASYALLTYMIAHITGLKTGDFVHTLGDAHVYINHIEPLKVQLQREPRPFPKLKILRTVECINDFRAEDFEICITL</sequence>
<evidence type="ECO:0000256" key="3">
    <source>
        <dbReference type="ARBA" id="ARBA00009972"/>
    </source>
</evidence>
<feature type="domain" description="DDE Tnp4" evidence="13">
    <location>
        <begin position="162"/>
        <end position="328"/>
    </location>
</feature>
<proteinExistence type="inferred from homology"/>
<evidence type="ECO:0000256" key="6">
    <source>
        <dbReference type="ARBA" id="ARBA00022603"/>
    </source>
</evidence>
<feature type="domain" description="Thymidylate synthase/dCMP hydroxymethylase" evidence="12">
    <location>
        <begin position="375"/>
        <end position="599"/>
    </location>
</feature>
<dbReference type="InterPro" id="IPR027806">
    <property type="entry name" value="HARBI1_dom"/>
</dbReference>
<protein>
    <recommendedName>
        <fullName evidence="5">Thymidylate synthase</fullName>
        <ecNumber evidence="4">2.1.1.45</ecNumber>
    </recommendedName>
</protein>
<comment type="pathway">
    <text evidence="2">Pyrimidine metabolism; dTTP biosynthesis.</text>
</comment>